<gene>
    <name evidence="7" type="ORF">CTOB1V02_LOCUS15934</name>
</gene>
<evidence type="ECO:0000256" key="4">
    <source>
        <dbReference type="ARBA" id="ARBA00023056"/>
    </source>
</evidence>
<dbReference type="Pfam" id="PF00483">
    <property type="entry name" value="NTP_transferase"/>
    <property type="match status" value="1"/>
</dbReference>
<dbReference type="EMBL" id="OB696437">
    <property type="protein sequence ID" value="CAD7238119.1"/>
    <property type="molecule type" value="Genomic_DNA"/>
</dbReference>
<feature type="domain" description="Glucose-1-phosphate adenylyltransferase/Bifunctional protein GlmU-like C-terminal hexapeptide" evidence="6">
    <location>
        <begin position="100"/>
        <end position="203"/>
    </location>
</feature>
<evidence type="ECO:0000259" key="6">
    <source>
        <dbReference type="Pfam" id="PF24894"/>
    </source>
</evidence>
<dbReference type="SUPFAM" id="SSF53448">
    <property type="entry name" value="Nucleotide-diphospho-sugar transferases"/>
    <property type="match status" value="1"/>
</dbReference>
<dbReference type="PANTHER" id="PTHR43523">
    <property type="entry name" value="GLUCOSE-1-PHOSPHATE ADENYLYLTRANSFERASE-RELATED"/>
    <property type="match status" value="1"/>
</dbReference>
<keyword evidence="2" id="KW-0808">Transferase</keyword>
<dbReference type="InterPro" id="IPR011831">
    <property type="entry name" value="ADP-Glc_PPase"/>
</dbReference>
<sequence>MGIYVFSMELLSEYLPEDHADVSSGHDFGHDVIPALLERAKVYGYGFGGQSGRVSQDRYWRDVGTLDGYYEANMELLDPMPSLDLYQPEWPIRTYQSQRPPSRTVPGAHGTEGIFINSIAAGGVVISGAGVQHSIIFPNVRVRENSMVHDSILFDGVVVGKGTQLNRCVVDKGVQIPPGEQIGMDAAADAKRFTVTPKGVVIVPKGYVFL</sequence>
<proteinExistence type="inferred from homology"/>
<dbReference type="Pfam" id="PF24894">
    <property type="entry name" value="Hexapep_GlmU"/>
    <property type="match status" value="1"/>
</dbReference>
<keyword evidence="3" id="KW-0548">Nucleotidyltransferase</keyword>
<organism evidence="7">
    <name type="scientific">Cyprideis torosa</name>
    <dbReference type="NCBI Taxonomy" id="163714"/>
    <lineage>
        <taxon>Eukaryota</taxon>
        <taxon>Metazoa</taxon>
        <taxon>Ecdysozoa</taxon>
        <taxon>Arthropoda</taxon>
        <taxon>Crustacea</taxon>
        <taxon>Oligostraca</taxon>
        <taxon>Ostracoda</taxon>
        <taxon>Podocopa</taxon>
        <taxon>Podocopida</taxon>
        <taxon>Cytherocopina</taxon>
        <taxon>Cytheroidea</taxon>
        <taxon>Cytherideidae</taxon>
        <taxon>Cyprideis</taxon>
    </lineage>
</organism>
<dbReference type="InterPro" id="IPR029044">
    <property type="entry name" value="Nucleotide-diphossugar_trans"/>
</dbReference>
<dbReference type="OrthoDB" id="424572at2759"/>
<protein>
    <recommendedName>
        <fullName evidence="8">Glucose-1-phosphate adenylyltransferase</fullName>
    </recommendedName>
</protein>
<evidence type="ECO:0000256" key="3">
    <source>
        <dbReference type="ARBA" id="ARBA00022695"/>
    </source>
</evidence>
<accession>A0A7R8ZXI7</accession>
<dbReference type="Gene3D" id="3.90.550.10">
    <property type="entry name" value="Spore Coat Polysaccharide Biosynthesis Protein SpsA, Chain A"/>
    <property type="match status" value="1"/>
</dbReference>
<dbReference type="GO" id="GO:0008878">
    <property type="term" value="F:glucose-1-phosphate adenylyltransferase activity"/>
    <property type="evidence" value="ECO:0007669"/>
    <property type="project" value="InterPro"/>
</dbReference>
<name>A0A7R8ZXI7_9CRUS</name>
<dbReference type="InterPro" id="IPR005835">
    <property type="entry name" value="NTP_transferase_dom"/>
</dbReference>
<dbReference type="Gene3D" id="2.160.10.10">
    <property type="entry name" value="Hexapeptide repeat proteins"/>
    <property type="match status" value="1"/>
</dbReference>
<dbReference type="CDD" id="cd04651">
    <property type="entry name" value="LbH_G1P_AT_C"/>
    <property type="match status" value="1"/>
</dbReference>
<dbReference type="InterPro" id="IPR056818">
    <property type="entry name" value="GlmU/GlgC-like_hexapep"/>
</dbReference>
<comment type="similarity">
    <text evidence="1">Belongs to the bacterial/plant glucose-1-phosphate adenylyltransferase family.</text>
</comment>
<evidence type="ECO:0000256" key="1">
    <source>
        <dbReference type="ARBA" id="ARBA00010443"/>
    </source>
</evidence>
<reference evidence="7" key="1">
    <citation type="submission" date="2020-11" db="EMBL/GenBank/DDBJ databases">
        <authorList>
            <person name="Tran Van P."/>
        </authorList>
    </citation>
    <scope>NUCLEOTIDE SEQUENCE</scope>
</reference>
<evidence type="ECO:0000259" key="5">
    <source>
        <dbReference type="Pfam" id="PF00483"/>
    </source>
</evidence>
<dbReference type="AlphaFoldDB" id="A0A7R8ZXI7"/>
<keyword evidence="4" id="KW-0320">Glycogen biosynthesis</keyword>
<evidence type="ECO:0000313" key="7">
    <source>
        <dbReference type="EMBL" id="CAD7238119.1"/>
    </source>
</evidence>
<feature type="domain" description="Nucleotidyl transferase" evidence="5">
    <location>
        <begin position="1"/>
        <end position="77"/>
    </location>
</feature>
<evidence type="ECO:0008006" key="8">
    <source>
        <dbReference type="Google" id="ProtNLM"/>
    </source>
</evidence>
<evidence type="ECO:0000256" key="2">
    <source>
        <dbReference type="ARBA" id="ARBA00022679"/>
    </source>
</evidence>
<dbReference type="PANTHER" id="PTHR43523:SF2">
    <property type="entry name" value="GLUCOSE-1-PHOSPHATE ADENYLYLTRANSFERASE"/>
    <property type="match status" value="1"/>
</dbReference>
<dbReference type="GO" id="GO:0005978">
    <property type="term" value="P:glycogen biosynthetic process"/>
    <property type="evidence" value="ECO:0007669"/>
    <property type="project" value="UniProtKB-KW"/>
</dbReference>